<feature type="transmembrane region" description="Helical" evidence="1">
    <location>
        <begin position="88"/>
        <end position="106"/>
    </location>
</feature>
<keyword evidence="1" id="KW-1133">Transmembrane helix</keyword>
<accession>A0A2U1N0G7</accession>
<dbReference type="EMBL" id="PKPP01003922">
    <property type="protein sequence ID" value="PWA66983.1"/>
    <property type="molecule type" value="Genomic_DNA"/>
</dbReference>
<feature type="transmembrane region" description="Helical" evidence="1">
    <location>
        <begin position="46"/>
        <end position="67"/>
    </location>
</feature>
<keyword evidence="1" id="KW-0472">Membrane</keyword>
<name>A0A2U1N0G7_ARTAN</name>
<sequence>MELEVAARWDWRLGFFSPMFVYGSCDHIGSSCFKILVMLNFLWVEPVFDCMCIVSTNLMVNLLLYIITFNALEASICKPKRYIEMVHFLLPFVYIEQFNVMIIFSSSESPTQDLKLTAASTIATGTKKVYDDNAVVESSVIPGNHYGFSYVNNPEYSSILVVDWLWMSINGLTLRYILSIKSVSQFLRKQEKNGMTWLQSMKSNHTIKLCKFAF</sequence>
<proteinExistence type="predicted"/>
<gene>
    <name evidence="2" type="ORF">CTI12_AA322160</name>
</gene>
<comment type="caution">
    <text evidence="2">The sequence shown here is derived from an EMBL/GenBank/DDBJ whole genome shotgun (WGS) entry which is preliminary data.</text>
</comment>
<evidence type="ECO:0000313" key="2">
    <source>
        <dbReference type="EMBL" id="PWA66983.1"/>
    </source>
</evidence>
<evidence type="ECO:0000313" key="3">
    <source>
        <dbReference type="Proteomes" id="UP000245207"/>
    </source>
</evidence>
<dbReference type="AlphaFoldDB" id="A0A2U1N0G7"/>
<feature type="transmembrane region" description="Helical" evidence="1">
    <location>
        <begin position="156"/>
        <end position="178"/>
    </location>
</feature>
<organism evidence="2 3">
    <name type="scientific">Artemisia annua</name>
    <name type="common">Sweet wormwood</name>
    <dbReference type="NCBI Taxonomy" id="35608"/>
    <lineage>
        <taxon>Eukaryota</taxon>
        <taxon>Viridiplantae</taxon>
        <taxon>Streptophyta</taxon>
        <taxon>Embryophyta</taxon>
        <taxon>Tracheophyta</taxon>
        <taxon>Spermatophyta</taxon>
        <taxon>Magnoliopsida</taxon>
        <taxon>eudicotyledons</taxon>
        <taxon>Gunneridae</taxon>
        <taxon>Pentapetalae</taxon>
        <taxon>asterids</taxon>
        <taxon>campanulids</taxon>
        <taxon>Asterales</taxon>
        <taxon>Asteraceae</taxon>
        <taxon>Asteroideae</taxon>
        <taxon>Anthemideae</taxon>
        <taxon>Artemisiinae</taxon>
        <taxon>Artemisia</taxon>
    </lineage>
</organism>
<protein>
    <submittedName>
        <fullName evidence="2">Uncharacterized protein</fullName>
    </submittedName>
</protein>
<dbReference type="Proteomes" id="UP000245207">
    <property type="component" value="Unassembled WGS sequence"/>
</dbReference>
<reference evidence="2 3" key="1">
    <citation type="journal article" date="2018" name="Mol. Plant">
        <title>The genome of Artemisia annua provides insight into the evolution of Asteraceae family and artemisinin biosynthesis.</title>
        <authorList>
            <person name="Shen Q."/>
            <person name="Zhang L."/>
            <person name="Liao Z."/>
            <person name="Wang S."/>
            <person name="Yan T."/>
            <person name="Shi P."/>
            <person name="Liu M."/>
            <person name="Fu X."/>
            <person name="Pan Q."/>
            <person name="Wang Y."/>
            <person name="Lv Z."/>
            <person name="Lu X."/>
            <person name="Zhang F."/>
            <person name="Jiang W."/>
            <person name="Ma Y."/>
            <person name="Chen M."/>
            <person name="Hao X."/>
            <person name="Li L."/>
            <person name="Tang Y."/>
            <person name="Lv G."/>
            <person name="Zhou Y."/>
            <person name="Sun X."/>
            <person name="Brodelius P.E."/>
            <person name="Rose J.K.C."/>
            <person name="Tang K."/>
        </authorList>
    </citation>
    <scope>NUCLEOTIDE SEQUENCE [LARGE SCALE GENOMIC DNA]</scope>
    <source>
        <strain evidence="3">cv. Huhao1</strain>
        <tissue evidence="2">Leaf</tissue>
    </source>
</reference>
<evidence type="ECO:0000256" key="1">
    <source>
        <dbReference type="SAM" id="Phobius"/>
    </source>
</evidence>
<keyword evidence="1" id="KW-0812">Transmembrane</keyword>
<keyword evidence="3" id="KW-1185">Reference proteome</keyword>